<name>X1AB11_9ZZZZ</name>
<comment type="caution">
    <text evidence="1">The sequence shown here is derived from an EMBL/GenBank/DDBJ whole genome shotgun (WGS) entry which is preliminary data.</text>
</comment>
<dbReference type="PANTHER" id="PTHR44013">
    <property type="entry name" value="ZINC-TYPE ALCOHOL DEHYDROGENASE-LIKE PROTEIN C16A3.02C"/>
    <property type="match status" value="1"/>
</dbReference>
<dbReference type="Gene3D" id="3.90.180.10">
    <property type="entry name" value="Medium-chain alcohol dehydrogenases, catalytic domain"/>
    <property type="match status" value="1"/>
</dbReference>
<dbReference type="EMBL" id="BART01009362">
    <property type="protein sequence ID" value="GAG67172.1"/>
    <property type="molecule type" value="Genomic_DNA"/>
</dbReference>
<dbReference type="SUPFAM" id="SSF51735">
    <property type="entry name" value="NAD(P)-binding Rossmann-fold domains"/>
    <property type="match status" value="1"/>
</dbReference>
<dbReference type="Gene3D" id="3.40.50.720">
    <property type="entry name" value="NAD(P)-binding Rossmann-like Domain"/>
    <property type="match status" value="1"/>
</dbReference>
<dbReference type="AlphaFoldDB" id="X1AB11"/>
<protein>
    <recommendedName>
        <fullName evidence="2">Enoyl reductase (ER) domain-containing protein</fullName>
    </recommendedName>
</protein>
<dbReference type="InterPro" id="IPR052733">
    <property type="entry name" value="Chloroplast_QOR"/>
</dbReference>
<gene>
    <name evidence="1" type="ORF">S01H4_20764</name>
</gene>
<organism evidence="1">
    <name type="scientific">marine sediment metagenome</name>
    <dbReference type="NCBI Taxonomy" id="412755"/>
    <lineage>
        <taxon>unclassified sequences</taxon>
        <taxon>metagenomes</taxon>
        <taxon>ecological metagenomes</taxon>
    </lineage>
</organism>
<evidence type="ECO:0008006" key="2">
    <source>
        <dbReference type="Google" id="ProtNLM"/>
    </source>
</evidence>
<dbReference type="PANTHER" id="PTHR44013:SF1">
    <property type="entry name" value="ZINC-TYPE ALCOHOL DEHYDROGENASE-LIKE PROTEIN C16A3.02C"/>
    <property type="match status" value="1"/>
</dbReference>
<dbReference type="InterPro" id="IPR002364">
    <property type="entry name" value="Quin_OxRdtase/zeta-crystal_CS"/>
</dbReference>
<accession>X1AB11</accession>
<dbReference type="InterPro" id="IPR036291">
    <property type="entry name" value="NAD(P)-bd_dom_sf"/>
</dbReference>
<dbReference type="GO" id="GO:0016491">
    <property type="term" value="F:oxidoreductase activity"/>
    <property type="evidence" value="ECO:0007669"/>
    <property type="project" value="InterPro"/>
</dbReference>
<reference evidence="1" key="1">
    <citation type="journal article" date="2014" name="Front. Microbiol.">
        <title>High frequency of phylogenetically diverse reductive dehalogenase-homologous genes in deep subseafloor sedimentary metagenomes.</title>
        <authorList>
            <person name="Kawai M."/>
            <person name="Futagami T."/>
            <person name="Toyoda A."/>
            <person name="Takaki Y."/>
            <person name="Nishi S."/>
            <person name="Hori S."/>
            <person name="Arai W."/>
            <person name="Tsubouchi T."/>
            <person name="Morono Y."/>
            <person name="Uchiyama I."/>
            <person name="Ito T."/>
            <person name="Fujiyama A."/>
            <person name="Inagaki F."/>
            <person name="Takami H."/>
        </authorList>
    </citation>
    <scope>NUCLEOTIDE SEQUENCE</scope>
    <source>
        <strain evidence="1">Expedition CK06-06</strain>
    </source>
</reference>
<proteinExistence type="predicted"/>
<dbReference type="Pfam" id="PF13602">
    <property type="entry name" value="ADH_zinc_N_2"/>
    <property type="match status" value="1"/>
</dbReference>
<dbReference type="CDD" id="cd08267">
    <property type="entry name" value="MDR1"/>
    <property type="match status" value="1"/>
</dbReference>
<dbReference type="GO" id="GO:0008270">
    <property type="term" value="F:zinc ion binding"/>
    <property type="evidence" value="ECO:0007669"/>
    <property type="project" value="InterPro"/>
</dbReference>
<sequence>MLSGNEDFPTLLINAIKKNKVISIIGLSKNVSKTTTLNHIINLLRDKQTIGVTSIGRDGEPYDAITELPKPKIIVEEGTIFATAEGSLKNSDIEAELIKSTDFTTPLGIINVYKAKNTGGTALTGLRDKVNIQEGQKVLIIGASGGVGSFAVQIARTFTTEVTGVCSTSTLSMVESLGAKAVIDYTKEDFTKNGQTYDIIFDAVGRKVTSYSKCKNSLTENGIFVTVDLQPVIFKYMLNNKVKGYLANVDTEKLDYLRDLIEAGKIKSTIDKVYPLSQIADAHRYYEEGHTKGKVIISVV</sequence>
<dbReference type="PROSITE" id="PS01162">
    <property type="entry name" value="QOR_ZETA_CRYSTAL"/>
    <property type="match status" value="1"/>
</dbReference>
<evidence type="ECO:0000313" key="1">
    <source>
        <dbReference type="EMBL" id="GAG67172.1"/>
    </source>
</evidence>